<keyword evidence="2" id="KW-0597">Phosphoprotein</keyword>
<dbReference type="PANTHER" id="PTHR43775">
    <property type="entry name" value="FATTY ACID SYNTHASE"/>
    <property type="match status" value="1"/>
</dbReference>
<dbReference type="GO" id="GO:0006633">
    <property type="term" value="P:fatty acid biosynthetic process"/>
    <property type="evidence" value="ECO:0007669"/>
    <property type="project" value="TreeGrafter"/>
</dbReference>
<reference evidence="5" key="1">
    <citation type="journal article" date="2021" name="Nat. Commun.">
        <title>Genetic determinants of endophytism in the Arabidopsis root mycobiome.</title>
        <authorList>
            <person name="Mesny F."/>
            <person name="Miyauchi S."/>
            <person name="Thiergart T."/>
            <person name="Pickel B."/>
            <person name="Atanasova L."/>
            <person name="Karlsson M."/>
            <person name="Huettel B."/>
            <person name="Barry K.W."/>
            <person name="Haridas S."/>
            <person name="Chen C."/>
            <person name="Bauer D."/>
            <person name="Andreopoulos W."/>
            <person name="Pangilinan J."/>
            <person name="LaButti K."/>
            <person name="Riley R."/>
            <person name="Lipzen A."/>
            <person name="Clum A."/>
            <person name="Drula E."/>
            <person name="Henrissat B."/>
            <person name="Kohler A."/>
            <person name="Grigoriev I.V."/>
            <person name="Martin F.M."/>
            <person name="Hacquard S."/>
        </authorList>
    </citation>
    <scope>NUCLEOTIDE SEQUENCE</scope>
    <source>
        <strain evidence="5">MPI-SDFR-AT-0068</strain>
    </source>
</reference>
<evidence type="ECO:0000256" key="1">
    <source>
        <dbReference type="ARBA" id="ARBA00022450"/>
    </source>
</evidence>
<gene>
    <name evidence="5" type="ORF">BKA59DRAFT_545904</name>
</gene>
<dbReference type="GO" id="GO:0044550">
    <property type="term" value="P:secondary metabolite biosynthetic process"/>
    <property type="evidence" value="ECO:0007669"/>
    <property type="project" value="TreeGrafter"/>
</dbReference>
<dbReference type="InterPro" id="IPR020841">
    <property type="entry name" value="PKS_Beta-ketoAc_synthase_dom"/>
</dbReference>
<evidence type="ECO:0000313" key="6">
    <source>
        <dbReference type="Proteomes" id="UP000813427"/>
    </source>
</evidence>
<dbReference type="OrthoDB" id="329835at2759"/>
<dbReference type="InterPro" id="IPR014031">
    <property type="entry name" value="Ketoacyl_synth_C"/>
</dbReference>
<dbReference type="Pfam" id="PF16197">
    <property type="entry name" value="KAsynt_C_assoc"/>
    <property type="match status" value="1"/>
</dbReference>
<dbReference type="SMART" id="SM00827">
    <property type="entry name" value="PKS_AT"/>
    <property type="match status" value="1"/>
</dbReference>
<dbReference type="Pfam" id="PF02801">
    <property type="entry name" value="Ketoacyl-synt_C"/>
    <property type="match status" value="1"/>
</dbReference>
<dbReference type="SUPFAM" id="SSF55048">
    <property type="entry name" value="Probable ACP-binding domain of malonyl-CoA ACP transacylase"/>
    <property type="match status" value="1"/>
</dbReference>
<keyword evidence="1" id="KW-0596">Phosphopantetheine</keyword>
<accession>A0A8K0RVP8</accession>
<evidence type="ECO:0000259" key="4">
    <source>
        <dbReference type="PROSITE" id="PS52004"/>
    </source>
</evidence>
<dbReference type="Proteomes" id="UP000813427">
    <property type="component" value="Unassembled WGS sequence"/>
</dbReference>
<keyword evidence="3" id="KW-0511">Multifunctional enzyme</keyword>
<dbReference type="InterPro" id="IPR050091">
    <property type="entry name" value="PKS_NRPS_Biosynth_Enz"/>
</dbReference>
<feature type="domain" description="Ketosynthase family 3 (KS3)" evidence="4">
    <location>
        <begin position="1"/>
        <end position="192"/>
    </location>
</feature>
<dbReference type="InterPro" id="IPR014043">
    <property type="entry name" value="Acyl_transferase_dom"/>
</dbReference>
<dbReference type="GO" id="GO:0004312">
    <property type="term" value="F:fatty acid synthase activity"/>
    <property type="evidence" value="ECO:0007669"/>
    <property type="project" value="TreeGrafter"/>
</dbReference>
<dbReference type="PROSITE" id="PS52004">
    <property type="entry name" value="KS3_2"/>
    <property type="match status" value="1"/>
</dbReference>
<dbReference type="CDD" id="cd00833">
    <property type="entry name" value="PKS"/>
    <property type="match status" value="1"/>
</dbReference>
<dbReference type="InterPro" id="IPR032821">
    <property type="entry name" value="PKS_assoc"/>
</dbReference>
<dbReference type="Gene3D" id="3.40.366.10">
    <property type="entry name" value="Malonyl-Coenzyme A Acyl Carrier Protein, domain 2"/>
    <property type="match status" value="1"/>
</dbReference>
<dbReference type="Pfam" id="PF00698">
    <property type="entry name" value="Acyl_transf_1"/>
    <property type="match status" value="1"/>
</dbReference>
<dbReference type="SUPFAM" id="SSF52151">
    <property type="entry name" value="FabD/lysophospholipase-like"/>
    <property type="match status" value="1"/>
</dbReference>
<dbReference type="PANTHER" id="PTHR43775:SF22">
    <property type="entry name" value="SYNTHASE, PUTATIVE (JCVI)-RELATED"/>
    <property type="match status" value="1"/>
</dbReference>
<dbReference type="InterPro" id="IPR014030">
    <property type="entry name" value="Ketoacyl_synth_N"/>
</dbReference>
<dbReference type="InterPro" id="IPR016035">
    <property type="entry name" value="Acyl_Trfase/lysoPLipase"/>
</dbReference>
<evidence type="ECO:0000256" key="2">
    <source>
        <dbReference type="ARBA" id="ARBA00022553"/>
    </source>
</evidence>
<sequence length="555" mass="59856">MSQLTNQDGRSYTFDERGAGYARGEGVSVLVLKRLDRTVADGDYIHAVLLESGVGHDGKTSGIFLPNSSAQEALARSVYSRAGLDPLDILFVESHGTGTVAGDNAEYQDQHRTSGSSQWWSTIKAITVLKKNQIPPQLNFINEKPGLDLEKRGLKVPLELMPLAPEDHTGPRGVSVNSFGYGGTNAHAILQEYDFEPQPAPNLGSETKPIILSANSESSLKKLITNTRQWLQSEESQSVAFTDLAYTLNTRRSKLPWRYSVVASSVQELAAANEDAKLQLVKSSRDVVLAFVFTGQGAQWFAMGQFAASIAHCNNAMKALGCEWDLVEELSRDEDSSRLGEAKFAQPATTAVQIAKVDLLTNTYGIQPEAVCGHSSGEIAAAYAAGALSRDAAMQVSYMRGICSAKAKTLNATPGGMLAVGKGPDDIGARIQKIDRSFGKITVACVNSPESTTISGDVAAFEELQAVLSEASVFNRRIKVDSAYHSYHMEVVAPSYLSSLNGLVADETRDDVAFFSSVTGVRKTPGFGAEYWVSNLVSQVKFSMFPTRTRRASPC</sequence>
<dbReference type="InterPro" id="IPR016036">
    <property type="entry name" value="Malonyl_transacylase_ACP-bd"/>
</dbReference>
<organism evidence="5 6">
    <name type="scientific">Fusarium tricinctum</name>
    <dbReference type="NCBI Taxonomy" id="61284"/>
    <lineage>
        <taxon>Eukaryota</taxon>
        <taxon>Fungi</taxon>
        <taxon>Dikarya</taxon>
        <taxon>Ascomycota</taxon>
        <taxon>Pezizomycotina</taxon>
        <taxon>Sordariomycetes</taxon>
        <taxon>Hypocreomycetidae</taxon>
        <taxon>Hypocreales</taxon>
        <taxon>Nectriaceae</taxon>
        <taxon>Fusarium</taxon>
        <taxon>Fusarium tricinctum species complex</taxon>
    </lineage>
</organism>
<dbReference type="SMART" id="SM00825">
    <property type="entry name" value="PKS_KS"/>
    <property type="match status" value="1"/>
</dbReference>
<proteinExistence type="predicted"/>
<name>A0A8K0RVP8_9HYPO</name>
<dbReference type="SUPFAM" id="SSF53901">
    <property type="entry name" value="Thiolase-like"/>
    <property type="match status" value="1"/>
</dbReference>
<evidence type="ECO:0000256" key="3">
    <source>
        <dbReference type="ARBA" id="ARBA00023268"/>
    </source>
</evidence>
<dbReference type="Pfam" id="PF00109">
    <property type="entry name" value="ketoacyl-synt"/>
    <property type="match status" value="1"/>
</dbReference>
<protein>
    <submittedName>
        <fullName evidence="5">Polyketide synthase</fullName>
    </submittedName>
</protein>
<keyword evidence="6" id="KW-1185">Reference proteome</keyword>
<dbReference type="AlphaFoldDB" id="A0A8K0RVP8"/>
<evidence type="ECO:0000313" key="5">
    <source>
        <dbReference type="EMBL" id="KAH7241463.1"/>
    </source>
</evidence>
<dbReference type="InterPro" id="IPR001227">
    <property type="entry name" value="Ac_transferase_dom_sf"/>
</dbReference>
<comment type="caution">
    <text evidence="5">The sequence shown here is derived from an EMBL/GenBank/DDBJ whole genome shotgun (WGS) entry which is preliminary data.</text>
</comment>
<dbReference type="Gene3D" id="3.40.47.10">
    <property type="match status" value="1"/>
</dbReference>
<dbReference type="EMBL" id="JAGPXF010000005">
    <property type="protein sequence ID" value="KAH7241463.1"/>
    <property type="molecule type" value="Genomic_DNA"/>
</dbReference>
<dbReference type="InterPro" id="IPR016039">
    <property type="entry name" value="Thiolase-like"/>
</dbReference>